<dbReference type="Proteomes" id="UP000626786">
    <property type="component" value="Unassembled WGS sequence"/>
</dbReference>
<name>A0ABR8UB49_9BACL</name>
<keyword evidence="2" id="KW-1185">Reference proteome</keyword>
<evidence type="ECO:0000313" key="1">
    <source>
        <dbReference type="EMBL" id="MBD7985020.1"/>
    </source>
</evidence>
<gene>
    <name evidence="1" type="ORF">H9649_10515</name>
</gene>
<organism evidence="1 2">
    <name type="scientific">Sporosarcina quadrami</name>
    <dbReference type="NCBI Taxonomy" id="2762234"/>
    <lineage>
        <taxon>Bacteria</taxon>
        <taxon>Bacillati</taxon>
        <taxon>Bacillota</taxon>
        <taxon>Bacilli</taxon>
        <taxon>Bacillales</taxon>
        <taxon>Caryophanaceae</taxon>
        <taxon>Sporosarcina</taxon>
    </lineage>
</organism>
<sequence length="72" mass="8217">MLDDVKKEEPLFEGQVNEMPQFTLVFNGEEYQGVFIDGEVSWYHPQPTSVIGEKELDAIESKLEGLLKKNSD</sequence>
<evidence type="ECO:0000313" key="2">
    <source>
        <dbReference type="Proteomes" id="UP000626786"/>
    </source>
</evidence>
<dbReference type="RefSeq" id="WP_191694759.1">
    <property type="nucleotide sequence ID" value="NZ_JACSQN010000008.1"/>
</dbReference>
<accession>A0ABR8UB49</accession>
<reference evidence="1 2" key="1">
    <citation type="submission" date="2020-08" db="EMBL/GenBank/DDBJ databases">
        <title>A Genomic Blueprint of the Chicken Gut Microbiome.</title>
        <authorList>
            <person name="Gilroy R."/>
            <person name="Ravi A."/>
            <person name="Getino M."/>
            <person name="Pursley I."/>
            <person name="Horton D.L."/>
            <person name="Alikhan N.-F."/>
            <person name="Baker D."/>
            <person name="Gharbi K."/>
            <person name="Hall N."/>
            <person name="Watson M."/>
            <person name="Adriaenssens E.M."/>
            <person name="Foster-Nyarko E."/>
            <person name="Jarju S."/>
            <person name="Secka A."/>
            <person name="Antonio M."/>
            <person name="Oren A."/>
            <person name="Chaudhuri R."/>
            <person name="La Ragione R.M."/>
            <person name="Hildebrand F."/>
            <person name="Pallen M.J."/>
        </authorList>
    </citation>
    <scope>NUCLEOTIDE SEQUENCE [LARGE SCALE GENOMIC DNA]</scope>
    <source>
        <strain evidence="1 2">Sa2YVA2</strain>
    </source>
</reference>
<dbReference type="EMBL" id="JACSQN010000008">
    <property type="protein sequence ID" value="MBD7985020.1"/>
    <property type="molecule type" value="Genomic_DNA"/>
</dbReference>
<comment type="caution">
    <text evidence="1">The sequence shown here is derived from an EMBL/GenBank/DDBJ whole genome shotgun (WGS) entry which is preliminary data.</text>
</comment>
<proteinExistence type="predicted"/>
<protein>
    <submittedName>
        <fullName evidence="1">Uncharacterized protein</fullName>
    </submittedName>
</protein>